<dbReference type="CDD" id="cd00756">
    <property type="entry name" value="MoaE"/>
    <property type="match status" value="1"/>
</dbReference>
<organism evidence="12 13">
    <name type="scientific">Flavobacterium alvei</name>
    <dbReference type="NCBI Taxonomy" id="2080416"/>
    <lineage>
        <taxon>Bacteria</taxon>
        <taxon>Pseudomonadati</taxon>
        <taxon>Bacteroidota</taxon>
        <taxon>Flavobacteriia</taxon>
        <taxon>Flavobacteriales</taxon>
        <taxon>Flavobacteriaceae</taxon>
        <taxon>Flavobacterium</taxon>
    </lineage>
</organism>
<proteinExistence type="inferred from homology"/>
<protein>
    <recommendedName>
        <fullName evidence="4">Molybdopterin synthase catalytic subunit</fullName>
        <ecNumber evidence="3">2.8.1.12</ecNumber>
    </recommendedName>
    <alternativeName>
        <fullName evidence="9">MPT synthase subunit 2</fullName>
    </alternativeName>
    <alternativeName>
        <fullName evidence="7">Molybdenum cofactor biosynthesis protein E</fullName>
    </alternativeName>
    <alternativeName>
        <fullName evidence="8">Molybdopterin-converting factor large subunit</fullName>
    </alternativeName>
    <alternativeName>
        <fullName evidence="10">Molybdopterin-converting factor subunit 2</fullName>
    </alternativeName>
</protein>
<accession>A0A2S5A408</accession>
<sequence length="148" mass="17022">MKEKKKHNVFVDGPISPEFIANSIAKHSTKTEIGAHDIFLGQVRKDEIEGKDVVAINYEAYQEMADELFHEIREAAFVKYNLVCMHIYHSLGVVKAGEICLFVFVSSKHRKEAFEACQDIVEQIKAMTPIWGKELFEDDSFVWKENQV</sequence>
<evidence type="ECO:0000256" key="3">
    <source>
        <dbReference type="ARBA" id="ARBA00011950"/>
    </source>
</evidence>
<evidence type="ECO:0000313" key="13">
    <source>
        <dbReference type="Proteomes" id="UP000237310"/>
    </source>
</evidence>
<dbReference type="EMBL" id="PQVG01000010">
    <property type="protein sequence ID" value="POY36853.1"/>
    <property type="molecule type" value="Genomic_DNA"/>
</dbReference>
<reference evidence="12 13" key="1">
    <citation type="submission" date="2018-01" db="EMBL/GenBank/DDBJ databases">
        <authorList>
            <person name="Gaut B.S."/>
            <person name="Morton B.R."/>
            <person name="Clegg M.T."/>
            <person name="Duvall M.R."/>
        </authorList>
    </citation>
    <scope>NUCLEOTIDE SEQUENCE [LARGE SCALE GENOMIC DNA]</scope>
    <source>
        <strain evidence="12 13">HR-AY</strain>
    </source>
</reference>
<evidence type="ECO:0000256" key="9">
    <source>
        <dbReference type="ARBA" id="ARBA00030781"/>
    </source>
</evidence>
<name>A0A2S5A408_9FLAO</name>
<keyword evidence="5" id="KW-0501">Molybdenum cofactor biosynthesis</keyword>
<evidence type="ECO:0000256" key="1">
    <source>
        <dbReference type="ARBA" id="ARBA00005046"/>
    </source>
</evidence>
<dbReference type="AlphaFoldDB" id="A0A2S5A408"/>
<dbReference type="Pfam" id="PF02391">
    <property type="entry name" value="MoaE"/>
    <property type="match status" value="1"/>
</dbReference>
<dbReference type="Proteomes" id="UP000237310">
    <property type="component" value="Unassembled WGS sequence"/>
</dbReference>
<dbReference type="GO" id="GO:0006777">
    <property type="term" value="P:Mo-molybdopterin cofactor biosynthetic process"/>
    <property type="evidence" value="ECO:0007669"/>
    <property type="project" value="UniProtKB-KW"/>
</dbReference>
<comment type="caution">
    <text evidence="12">The sequence shown here is derived from an EMBL/GenBank/DDBJ whole genome shotgun (WGS) entry which is preliminary data.</text>
</comment>
<comment type="pathway">
    <text evidence="1">Cofactor biosynthesis; molybdopterin biosynthesis.</text>
</comment>
<keyword evidence="13" id="KW-1185">Reference proteome</keyword>
<dbReference type="EC" id="2.8.1.12" evidence="3"/>
<evidence type="ECO:0000256" key="7">
    <source>
        <dbReference type="ARBA" id="ARBA00029745"/>
    </source>
</evidence>
<comment type="similarity">
    <text evidence="2">Belongs to the MoaE family.</text>
</comment>
<evidence type="ECO:0000256" key="2">
    <source>
        <dbReference type="ARBA" id="ARBA00005426"/>
    </source>
</evidence>
<dbReference type="InterPro" id="IPR036563">
    <property type="entry name" value="MoaE_sf"/>
</dbReference>
<evidence type="ECO:0000256" key="10">
    <source>
        <dbReference type="ARBA" id="ARBA00032474"/>
    </source>
</evidence>
<gene>
    <name evidence="12" type="ORF">C3L50_14985</name>
</gene>
<evidence type="ECO:0000256" key="4">
    <source>
        <dbReference type="ARBA" id="ARBA00013858"/>
    </source>
</evidence>
<evidence type="ECO:0000256" key="6">
    <source>
        <dbReference type="ARBA" id="ARBA00026066"/>
    </source>
</evidence>
<dbReference type="PANTHER" id="PTHR23404">
    <property type="entry name" value="MOLYBDOPTERIN SYNTHASE RELATED"/>
    <property type="match status" value="1"/>
</dbReference>
<dbReference type="Gene3D" id="3.90.1170.40">
    <property type="entry name" value="Molybdopterin biosynthesis MoaE subunit"/>
    <property type="match status" value="1"/>
</dbReference>
<evidence type="ECO:0000256" key="8">
    <source>
        <dbReference type="ARBA" id="ARBA00030407"/>
    </source>
</evidence>
<dbReference type="SUPFAM" id="SSF54690">
    <property type="entry name" value="Molybdopterin synthase subunit MoaE"/>
    <property type="match status" value="1"/>
</dbReference>
<dbReference type="GO" id="GO:0030366">
    <property type="term" value="F:molybdopterin synthase activity"/>
    <property type="evidence" value="ECO:0007669"/>
    <property type="project" value="UniProtKB-EC"/>
</dbReference>
<evidence type="ECO:0000256" key="11">
    <source>
        <dbReference type="ARBA" id="ARBA00049878"/>
    </source>
</evidence>
<evidence type="ECO:0000313" key="12">
    <source>
        <dbReference type="EMBL" id="POY36853.1"/>
    </source>
</evidence>
<dbReference type="OrthoDB" id="9803224at2"/>
<evidence type="ECO:0000256" key="5">
    <source>
        <dbReference type="ARBA" id="ARBA00023150"/>
    </source>
</evidence>
<comment type="subunit">
    <text evidence="6">Heterotetramer of 2 MoaD subunits and 2 MoaE subunits. Also stable as homodimer. The enzyme changes between these two forms during catalysis.</text>
</comment>
<dbReference type="InterPro" id="IPR003448">
    <property type="entry name" value="Mopterin_biosynth_MoaE"/>
</dbReference>
<dbReference type="RefSeq" id="WP_103807000.1">
    <property type="nucleotide sequence ID" value="NZ_PQVG01000010.1"/>
</dbReference>
<comment type="catalytic activity">
    <reaction evidence="11">
        <text>2 [molybdopterin-synthase sulfur-carrier protein]-C-terminal-Gly-aminoethanethioate + cyclic pyranopterin phosphate + H2O = molybdopterin + 2 [molybdopterin-synthase sulfur-carrier protein]-C-terminal Gly-Gly + 2 H(+)</text>
        <dbReference type="Rhea" id="RHEA:26333"/>
        <dbReference type="Rhea" id="RHEA-COMP:12202"/>
        <dbReference type="Rhea" id="RHEA-COMP:19907"/>
        <dbReference type="ChEBI" id="CHEBI:15377"/>
        <dbReference type="ChEBI" id="CHEBI:15378"/>
        <dbReference type="ChEBI" id="CHEBI:58698"/>
        <dbReference type="ChEBI" id="CHEBI:59648"/>
        <dbReference type="ChEBI" id="CHEBI:90778"/>
        <dbReference type="ChEBI" id="CHEBI:232372"/>
        <dbReference type="EC" id="2.8.1.12"/>
    </reaction>
</comment>